<organism evidence="2">
    <name type="scientific">Grammatophora oceanica</name>
    <dbReference type="NCBI Taxonomy" id="210454"/>
    <lineage>
        <taxon>Eukaryota</taxon>
        <taxon>Sar</taxon>
        <taxon>Stramenopiles</taxon>
        <taxon>Ochrophyta</taxon>
        <taxon>Bacillariophyta</taxon>
        <taxon>Fragilariophyceae</taxon>
        <taxon>Fragilariophycidae</taxon>
        <taxon>Rhabdonematales</taxon>
        <taxon>Grammatophoraceae</taxon>
        <taxon>Grammatophora</taxon>
    </lineage>
</organism>
<dbReference type="EMBL" id="HBGK01038095">
    <property type="protein sequence ID" value="CAD9297017.1"/>
    <property type="molecule type" value="Transcribed_RNA"/>
</dbReference>
<name>A0A7S1VE77_9STRA</name>
<evidence type="ECO:0000313" key="2">
    <source>
        <dbReference type="EMBL" id="CAD9297017.1"/>
    </source>
</evidence>
<protein>
    <submittedName>
        <fullName evidence="2">Uncharacterized protein</fullName>
    </submittedName>
</protein>
<sequence length="285" mass="31446">MSTTASPVSTLLLAGSALVVAAAAYQFMPGSGGSTSIREIDDENVYGEEDYITADEVTKIFNRLFLEMQQVLANLSQQVQQIQMSGHQIPEAQLRKMLRAEFERALTGRQKEIFAEFNMEEDCLEEATWEFMDQPDKYPEVVKSVERFQKLYENVSGESVVGRRPGDDKNSKAVVVSPSDLLGPDKVVEAAEVYFSALTAAMKDVIKGYEGKDLKNPKIAQEVQMKFSQVANDKGEKALEEKVGISASVFQASIEKNASDPTVARALAMLQMKQQQDLISMGLPA</sequence>
<feature type="chain" id="PRO_5030806768" evidence="1">
    <location>
        <begin position="25"/>
        <end position="285"/>
    </location>
</feature>
<proteinExistence type="predicted"/>
<dbReference type="AlphaFoldDB" id="A0A7S1VE77"/>
<keyword evidence="1" id="KW-0732">Signal</keyword>
<feature type="signal peptide" evidence="1">
    <location>
        <begin position="1"/>
        <end position="24"/>
    </location>
</feature>
<reference evidence="2" key="1">
    <citation type="submission" date="2021-01" db="EMBL/GenBank/DDBJ databases">
        <authorList>
            <person name="Corre E."/>
            <person name="Pelletier E."/>
            <person name="Niang G."/>
            <person name="Scheremetjew M."/>
            <person name="Finn R."/>
            <person name="Kale V."/>
            <person name="Holt S."/>
            <person name="Cochrane G."/>
            <person name="Meng A."/>
            <person name="Brown T."/>
            <person name="Cohen L."/>
        </authorList>
    </citation>
    <scope>NUCLEOTIDE SEQUENCE</scope>
    <source>
        <strain evidence="2">CCMP 410</strain>
    </source>
</reference>
<gene>
    <name evidence="2" type="ORF">GOCE00092_LOCUS19763</name>
</gene>
<evidence type="ECO:0000256" key="1">
    <source>
        <dbReference type="SAM" id="SignalP"/>
    </source>
</evidence>
<accession>A0A7S1VE77</accession>